<dbReference type="PANTHER" id="PTHR40758">
    <property type="entry name" value="CONSERVED PROTEIN"/>
    <property type="match status" value="1"/>
</dbReference>
<proteinExistence type="predicted"/>
<dbReference type="PANTHER" id="PTHR40758:SF1">
    <property type="entry name" value="CONSERVED PROTEIN"/>
    <property type="match status" value="1"/>
</dbReference>
<dbReference type="GO" id="GO:0005886">
    <property type="term" value="C:plasma membrane"/>
    <property type="evidence" value="ECO:0007669"/>
    <property type="project" value="TreeGrafter"/>
</dbReference>
<reference evidence="4" key="1">
    <citation type="submission" date="2019-04" db="EMBL/GenBank/DDBJ databases">
        <title>Nocardioides xinjiangensis sp. nov.</title>
        <authorList>
            <person name="Liu S."/>
        </authorList>
    </citation>
    <scope>NUCLEOTIDE SEQUENCE [LARGE SCALE GENOMIC DNA]</scope>
    <source>
        <strain evidence="4">18</strain>
    </source>
</reference>
<dbReference type="SUPFAM" id="SSF109854">
    <property type="entry name" value="DinB/YfiT-like putative metalloenzymes"/>
    <property type="match status" value="1"/>
</dbReference>
<dbReference type="NCBIfam" id="TIGR03083">
    <property type="entry name" value="maleylpyruvate isomerase family mycothiol-dependent enzyme"/>
    <property type="match status" value="1"/>
</dbReference>
<sequence length="315" mass="34173">MRPPGRASTARSSRSIPMPRPWTGSSASPAETPRGGPIERPDLRAAAHLRGRLDRMSEVRGTIADMDHSLLQSHLVTEAAALRAAALRAEPDAKVPSCPEWTATDLLDHVTEVYDHKIQCMRLLREPADEDMPVREGAAVARFDAALAELLAEFDARGPETLSFTWYGPDQSVGFWIRRMAQETAVHRADAELAAGEPIGTVDPALARDGIDEMVTVMLEWGSIAFHEYVAETLTANSDLVVAIDTGECSWTVRISPERVAVEDGVADDAQATVSGSPSEALMWLWRRTGPDALAVQGDRSSAAALHDLISEFTQ</sequence>
<organism evidence="3 4">
    <name type="scientific">Glycomyces buryatensis</name>
    <dbReference type="NCBI Taxonomy" id="2570927"/>
    <lineage>
        <taxon>Bacteria</taxon>
        <taxon>Bacillati</taxon>
        <taxon>Actinomycetota</taxon>
        <taxon>Actinomycetes</taxon>
        <taxon>Glycomycetales</taxon>
        <taxon>Glycomycetaceae</taxon>
        <taxon>Glycomyces</taxon>
    </lineage>
</organism>
<keyword evidence="3" id="KW-0413">Isomerase</keyword>
<evidence type="ECO:0000313" key="4">
    <source>
        <dbReference type="Proteomes" id="UP000308760"/>
    </source>
</evidence>
<name>A0A4V4HQE3_9ACTN</name>
<dbReference type="OrthoDB" id="3671213at2"/>
<dbReference type="Proteomes" id="UP000308760">
    <property type="component" value="Unassembled WGS sequence"/>
</dbReference>
<evidence type="ECO:0000256" key="1">
    <source>
        <dbReference type="SAM" id="MobiDB-lite"/>
    </source>
</evidence>
<feature type="domain" description="Mycothiol-dependent maleylpyruvate isomerase metal-binding" evidence="2">
    <location>
        <begin position="76"/>
        <end position="191"/>
    </location>
</feature>
<feature type="region of interest" description="Disordered" evidence="1">
    <location>
        <begin position="1"/>
        <end position="42"/>
    </location>
</feature>
<dbReference type="EMBL" id="STGY01000083">
    <property type="protein sequence ID" value="THV33496.1"/>
    <property type="molecule type" value="Genomic_DNA"/>
</dbReference>
<gene>
    <name evidence="3" type="ORF">FAB82_25500</name>
</gene>
<dbReference type="AlphaFoldDB" id="A0A4V4HQE3"/>
<dbReference type="InterPro" id="IPR034660">
    <property type="entry name" value="DinB/YfiT-like"/>
</dbReference>
<accession>A0A4V4HQE3</accession>
<dbReference type="InterPro" id="IPR017517">
    <property type="entry name" value="Maleyloyr_isom"/>
</dbReference>
<evidence type="ECO:0000313" key="3">
    <source>
        <dbReference type="EMBL" id="THV33496.1"/>
    </source>
</evidence>
<dbReference type="GO" id="GO:0016853">
    <property type="term" value="F:isomerase activity"/>
    <property type="evidence" value="ECO:0007669"/>
    <property type="project" value="UniProtKB-KW"/>
</dbReference>
<keyword evidence="4" id="KW-1185">Reference proteome</keyword>
<dbReference type="Pfam" id="PF11716">
    <property type="entry name" value="MDMPI_N"/>
    <property type="match status" value="1"/>
</dbReference>
<protein>
    <submittedName>
        <fullName evidence="3">Maleylpyruvate isomerase family mycothiol-dependent enzyme</fullName>
    </submittedName>
</protein>
<evidence type="ECO:0000259" key="2">
    <source>
        <dbReference type="Pfam" id="PF11716"/>
    </source>
</evidence>
<reference evidence="3 4" key="2">
    <citation type="submission" date="2019-05" db="EMBL/GenBank/DDBJ databases">
        <title>Glycomyces buryatensis sp. nov.</title>
        <authorList>
            <person name="Nikitina E."/>
        </authorList>
    </citation>
    <scope>NUCLEOTIDE SEQUENCE [LARGE SCALE GENOMIC DNA]</scope>
    <source>
        <strain evidence="3 4">18</strain>
    </source>
</reference>
<dbReference type="GO" id="GO:0046872">
    <property type="term" value="F:metal ion binding"/>
    <property type="evidence" value="ECO:0007669"/>
    <property type="project" value="InterPro"/>
</dbReference>
<comment type="caution">
    <text evidence="3">The sequence shown here is derived from an EMBL/GenBank/DDBJ whole genome shotgun (WGS) entry which is preliminary data.</text>
</comment>
<keyword evidence="3" id="KW-0670">Pyruvate</keyword>
<dbReference type="InterPro" id="IPR024344">
    <property type="entry name" value="MDMPI_metal-binding"/>
</dbReference>